<sequence length="156" mass="16830">MPMATAATVSSPAIFPLQSFARNGPSRAPHVSFNVSLIRSPCFPVSSKKHRAMTVVGALPRLAPVLPEKGFGQLEGSRVCNERLLDRQSNVYGFGVVTLEIAYVLQEHGNLLELVDQSLDSNYSKEKALQMLELSLACTDLSPMLRPAMSSLGGNS</sequence>
<name>A0A8J5G038_ZINOF</name>
<proteinExistence type="predicted"/>
<protein>
    <submittedName>
        <fullName evidence="1">Uncharacterized protein</fullName>
    </submittedName>
</protein>
<dbReference type="Proteomes" id="UP000734854">
    <property type="component" value="Unassembled WGS sequence"/>
</dbReference>
<dbReference type="AlphaFoldDB" id="A0A8J5G038"/>
<evidence type="ECO:0000313" key="1">
    <source>
        <dbReference type="EMBL" id="KAG6497101.1"/>
    </source>
</evidence>
<dbReference type="Gene3D" id="1.10.510.10">
    <property type="entry name" value="Transferase(Phosphotransferase) domain 1"/>
    <property type="match status" value="1"/>
</dbReference>
<gene>
    <name evidence="1" type="ORF">ZIOFF_044989</name>
</gene>
<keyword evidence="2" id="KW-1185">Reference proteome</keyword>
<evidence type="ECO:0000313" key="2">
    <source>
        <dbReference type="Proteomes" id="UP000734854"/>
    </source>
</evidence>
<accession>A0A8J5G038</accession>
<reference evidence="1 2" key="1">
    <citation type="submission" date="2020-08" db="EMBL/GenBank/DDBJ databases">
        <title>Plant Genome Project.</title>
        <authorList>
            <person name="Zhang R.-G."/>
        </authorList>
    </citation>
    <scope>NUCLEOTIDE SEQUENCE [LARGE SCALE GENOMIC DNA]</scope>
    <source>
        <tissue evidence="1">Rhizome</tissue>
    </source>
</reference>
<organism evidence="1 2">
    <name type="scientific">Zingiber officinale</name>
    <name type="common">Ginger</name>
    <name type="synonym">Amomum zingiber</name>
    <dbReference type="NCBI Taxonomy" id="94328"/>
    <lineage>
        <taxon>Eukaryota</taxon>
        <taxon>Viridiplantae</taxon>
        <taxon>Streptophyta</taxon>
        <taxon>Embryophyta</taxon>
        <taxon>Tracheophyta</taxon>
        <taxon>Spermatophyta</taxon>
        <taxon>Magnoliopsida</taxon>
        <taxon>Liliopsida</taxon>
        <taxon>Zingiberales</taxon>
        <taxon>Zingiberaceae</taxon>
        <taxon>Zingiber</taxon>
    </lineage>
</organism>
<dbReference type="EMBL" id="JACMSC010000012">
    <property type="protein sequence ID" value="KAG6497101.1"/>
    <property type="molecule type" value="Genomic_DNA"/>
</dbReference>
<comment type="caution">
    <text evidence="1">The sequence shown here is derived from an EMBL/GenBank/DDBJ whole genome shotgun (WGS) entry which is preliminary data.</text>
</comment>